<feature type="chain" id="PRO_5045720877" evidence="16">
    <location>
        <begin position="41"/>
        <end position="715"/>
    </location>
</feature>
<dbReference type="Proteomes" id="UP001165542">
    <property type="component" value="Unassembled WGS sequence"/>
</dbReference>
<evidence type="ECO:0000313" key="20">
    <source>
        <dbReference type="Proteomes" id="UP001165542"/>
    </source>
</evidence>
<keyword evidence="4 14" id="KW-1134">Transmembrane beta strand</keyword>
<protein>
    <submittedName>
        <fullName evidence="19">TonB-dependent siderophore receptor</fullName>
    </submittedName>
</protein>
<keyword evidence="11 14" id="KW-0472">Membrane</keyword>
<name>A0ABT2EDT2_9GAMM</name>
<dbReference type="EMBL" id="JAJISC010000002">
    <property type="protein sequence ID" value="MCS2608824.1"/>
    <property type="molecule type" value="Genomic_DNA"/>
</dbReference>
<evidence type="ECO:0000256" key="16">
    <source>
        <dbReference type="SAM" id="SignalP"/>
    </source>
</evidence>
<dbReference type="InterPro" id="IPR012910">
    <property type="entry name" value="Plug_dom"/>
</dbReference>
<keyword evidence="20" id="KW-1185">Reference proteome</keyword>
<evidence type="ECO:0000256" key="5">
    <source>
        <dbReference type="ARBA" id="ARBA00022496"/>
    </source>
</evidence>
<evidence type="ECO:0000256" key="15">
    <source>
        <dbReference type="RuleBase" id="RU003357"/>
    </source>
</evidence>
<keyword evidence="12 19" id="KW-0675">Receptor</keyword>
<comment type="subcellular location">
    <subcellularLocation>
        <location evidence="1 14">Cell outer membrane</location>
        <topology evidence="1 14">Multi-pass membrane protein</topology>
    </subcellularLocation>
</comment>
<keyword evidence="9" id="KW-0406">Ion transport</keyword>
<dbReference type="RefSeq" id="WP_259035332.1">
    <property type="nucleotide sequence ID" value="NZ_JAJISC010000002.1"/>
</dbReference>
<evidence type="ECO:0000256" key="12">
    <source>
        <dbReference type="ARBA" id="ARBA00023170"/>
    </source>
</evidence>
<dbReference type="InterPro" id="IPR000531">
    <property type="entry name" value="Beta-barrel_TonB"/>
</dbReference>
<keyword evidence="10 15" id="KW-0798">TonB box</keyword>
<keyword evidence="5" id="KW-0410">Iron transport</keyword>
<dbReference type="PANTHER" id="PTHR32552:SF68">
    <property type="entry name" value="FERRICHROME OUTER MEMBRANE TRANSPORTER_PHAGE RECEPTOR"/>
    <property type="match status" value="1"/>
</dbReference>
<evidence type="ECO:0000256" key="14">
    <source>
        <dbReference type="PROSITE-ProRule" id="PRU01360"/>
    </source>
</evidence>
<dbReference type="NCBIfam" id="TIGR01783">
    <property type="entry name" value="TonB-siderophor"/>
    <property type="match status" value="1"/>
</dbReference>
<dbReference type="InterPro" id="IPR039426">
    <property type="entry name" value="TonB-dep_rcpt-like"/>
</dbReference>
<feature type="domain" description="TonB-dependent receptor plug" evidence="18">
    <location>
        <begin position="83"/>
        <end position="183"/>
    </location>
</feature>
<dbReference type="PANTHER" id="PTHR32552">
    <property type="entry name" value="FERRICHROME IRON RECEPTOR-RELATED"/>
    <property type="match status" value="1"/>
</dbReference>
<keyword evidence="8" id="KW-0408">Iron</keyword>
<keyword evidence="6 14" id="KW-0812">Transmembrane</keyword>
<keyword evidence="7 16" id="KW-0732">Signal</keyword>
<proteinExistence type="inferred from homology"/>
<evidence type="ECO:0000256" key="9">
    <source>
        <dbReference type="ARBA" id="ARBA00023065"/>
    </source>
</evidence>
<dbReference type="Pfam" id="PF00593">
    <property type="entry name" value="TonB_dep_Rec_b-barrel"/>
    <property type="match status" value="1"/>
</dbReference>
<dbReference type="InterPro" id="IPR010105">
    <property type="entry name" value="TonB_sidphr_rcpt"/>
</dbReference>
<evidence type="ECO:0000313" key="19">
    <source>
        <dbReference type="EMBL" id="MCS2608824.1"/>
    </source>
</evidence>
<accession>A0ABT2EDT2</accession>
<dbReference type="PROSITE" id="PS52016">
    <property type="entry name" value="TONB_DEPENDENT_REC_3"/>
    <property type="match status" value="1"/>
</dbReference>
<feature type="signal peptide" evidence="16">
    <location>
        <begin position="1"/>
        <end position="40"/>
    </location>
</feature>
<organism evidence="19 20">
    <name type="scientific">Halomonas dongshanensis</name>
    <dbReference type="NCBI Taxonomy" id="2890835"/>
    <lineage>
        <taxon>Bacteria</taxon>
        <taxon>Pseudomonadati</taxon>
        <taxon>Pseudomonadota</taxon>
        <taxon>Gammaproteobacteria</taxon>
        <taxon>Oceanospirillales</taxon>
        <taxon>Halomonadaceae</taxon>
        <taxon>Halomonas</taxon>
    </lineage>
</organism>
<sequence length="715" mass="79470">MKLVTFIRLGSSMSYRSFEKRRLACAVSAAFAFIAHHAVAQSTSPQSDSVVLDTVEVTAESGGVYGYIDATREPRVGKLDVPLAEQPFSMSVIDQDFMRDTGVRSIQDALLYTPGVHAGNFGFDTRIDGAKVRGLNAARYLDGLRQLYGSYNSVRSDPYALESVEVLRGPSSMLYGQADLGGIINGVSKRPQETHRGEIWAQYGSNDRQQLAFDVTGPVDENGEFLYRLVGLARDSDTQVDHVSDDAYFIAPSFTWRPSDETELTLLLNRQRSKSQVSAQFLPQVGTLTPGSEGYIGSHRFVGEPGWDRYDGEKTETTLLIDQRLSDAWTFSGAARYTESSTETREHWVDIPSVPDANGEVSRTIFMADNQTRIFNFDAQLRGEFALGATEHTLLIGADRQDARWSEENYASVPGGGGRFDIYQPRYGNLNLEVLNPTDRPDNEIEQIGLYVADHIEWGPVVLSAGLRRDWAENRTLAVSGPDTISDEAETTGRVGVMYRFDNGFSPYVSYAEAFEMNLGSDGTENPSPLKPTTGDQEEIGFKYVSPDETLAISAAYFDITQNNRISDGATPGGVEQVGARVDGVELQLNKRWQAFETQLAYTRLDARNESTGLRLPYVAEEQVSWWNRLYMGSNWRVGAGVRYIGDSVGASEAPVIPSYTLYDAMVGYTLDKWDFSVNINNLTDEEYVTWCRYEGGDCGYGDRRTVMANVRYQF</sequence>
<evidence type="ECO:0000259" key="17">
    <source>
        <dbReference type="Pfam" id="PF00593"/>
    </source>
</evidence>
<evidence type="ECO:0000256" key="10">
    <source>
        <dbReference type="ARBA" id="ARBA00023077"/>
    </source>
</evidence>
<evidence type="ECO:0000256" key="11">
    <source>
        <dbReference type="ARBA" id="ARBA00023136"/>
    </source>
</evidence>
<evidence type="ECO:0000256" key="4">
    <source>
        <dbReference type="ARBA" id="ARBA00022452"/>
    </source>
</evidence>
<evidence type="ECO:0000256" key="2">
    <source>
        <dbReference type="ARBA" id="ARBA00009810"/>
    </source>
</evidence>
<evidence type="ECO:0000256" key="7">
    <source>
        <dbReference type="ARBA" id="ARBA00022729"/>
    </source>
</evidence>
<keyword evidence="13 14" id="KW-0998">Cell outer membrane</keyword>
<keyword evidence="3 14" id="KW-0813">Transport</keyword>
<evidence type="ECO:0000259" key="18">
    <source>
        <dbReference type="Pfam" id="PF07715"/>
    </source>
</evidence>
<dbReference type="InterPro" id="IPR036942">
    <property type="entry name" value="Beta-barrel_TonB_sf"/>
</dbReference>
<gene>
    <name evidence="19" type="ORF">LLY24_05730</name>
</gene>
<comment type="caution">
    <text evidence="19">The sequence shown here is derived from an EMBL/GenBank/DDBJ whole genome shotgun (WGS) entry which is preliminary data.</text>
</comment>
<dbReference type="CDD" id="cd01347">
    <property type="entry name" value="ligand_gated_channel"/>
    <property type="match status" value="1"/>
</dbReference>
<comment type="similarity">
    <text evidence="2 14 15">Belongs to the TonB-dependent receptor family.</text>
</comment>
<evidence type="ECO:0000256" key="8">
    <source>
        <dbReference type="ARBA" id="ARBA00023004"/>
    </source>
</evidence>
<dbReference type="Gene3D" id="2.170.130.10">
    <property type="entry name" value="TonB-dependent receptor, plug domain"/>
    <property type="match status" value="1"/>
</dbReference>
<evidence type="ECO:0000256" key="6">
    <source>
        <dbReference type="ARBA" id="ARBA00022692"/>
    </source>
</evidence>
<reference evidence="19" key="1">
    <citation type="submission" date="2021-11" db="EMBL/GenBank/DDBJ databases">
        <title>Halomonas sp., isolated from a coastal aquaculture zone in Dongshan Bay.</title>
        <authorList>
            <person name="Lin W."/>
        </authorList>
    </citation>
    <scope>NUCLEOTIDE SEQUENCE</scope>
    <source>
        <strain evidence="19">Yzlin-01</strain>
    </source>
</reference>
<evidence type="ECO:0000256" key="1">
    <source>
        <dbReference type="ARBA" id="ARBA00004571"/>
    </source>
</evidence>
<evidence type="ECO:0000256" key="13">
    <source>
        <dbReference type="ARBA" id="ARBA00023237"/>
    </source>
</evidence>
<dbReference type="Pfam" id="PF07715">
    <property type="entry name" value="Plug"/>
    <property type="match status" value="1"/>
</dbReference>
<feature type="domain" description="TonB-dependent receptor-like beta-barrel" evidence="17">
    <location>
        <begin position="266"/>
        <end position="683"/>
    </location>
</feature>
<dbReference type="SUPFAM" id="SSF56935">
    <property type="entry name" value="Porins"/>
    <property type="match status" value="1"/>
</dbReference>
<dbReference type="Gene3D" id="2.40.170.20">
    <property type="entry name" value="TonB-dependent receptor, beta-barrel domain"/>
    <property type="match status" value="1"/>
</dbReference>
<dbReference type="InterPro" id="IPR037066">
    <property type="entry name" value="Plug_dom_sf"/>
</dbReference>
<evidence type="ECO:0000256" key="3">
    <source>
        <dbReference type="ARBA" id="ARBA00022448"/>
    </source>
</evidence>